<dbReference type="EMBL" id="AKAU01000325">
    <property type="protein sequence ID" value="EIM93078.1"/>
    <property type="molecule type" value="Genomic_DNA"/>
</dbReference>
<sequence>MNESRWVEQPSFRMLPAHQCFRACHATVCEINLWLEVQHELFVTQCGAQLRAQTHQFLLV</sequence>
<reference evidence="1 2" key="1">
    <citation type="journal article" date="2012" name="J. Bacteriol.">
        <title>Draft Genome Sequence of the Soil Bacterium Burkholderia terrae Strain BS001, Which Interacts with Fungal Surface Structures.</title>
        <authorList>
            <person name="Nazir R."/>
            <person name="Hansen M.A."/>
            <person name="Sorensen S."/>
            <person name="van Elsas J.D."/>
        </authorList>
    </citation>
    <scope>NUCLEOTIDE SEQUENCE [LARGE SCALE GENOMIC DNA]</scope>
    <source>
        <strain evidence="1 2">BS001</strain>
    </source>
</reference>
<gene>
    <name evidence="1" type="ORF">WQE_51412</name>
</gene>
<keyword evidence="2" id="KW-1185">Reference proteome</keyword>
<proteinExistence type="predicted"/>
<dbReference type="Proteomes" id="UP000004980">
    <property type="component" value="Unassembled WGS sequence"/>
</dbReference>
<protein>
    <submittedName>
        <fullName evidence="1">Uncharacterized protein</fullName>
    </submittedName>
</protein>
<evidence type="ECO:0000313" key="2">
    <source>
        <dbReference type="Proteomes" id="UP000004980"/>
    </source>
</evidence>
<organism evidence="1 2">
    <name type="scientific">Paraburkholderia hospita</name>
    <dbReference type="NCBI Taxonomy" id="169430"/>
    <lineage>
        <taxon>Bacteria</taxon>
        <taxon>Pseudomonadati</taxon>
        <taxon>Pseudomonadota</taxon>
        <taxon>Betaproteobacteria</taxon>
        <taxon>Burkholderiales</taxon>
        <taxon>Burkholderiaceae</taxon>
        <taxon>Paraburkholderia</taxon>
    </lineage>
</organism>
<comment type="caution">
    <text evidence="1">The sequence shown here is derived from an EMBL/GenBank/DDBJ whole genome shotgun (WGS) entry which is preliminary data.</text>
</comment>
<accession>A0ABP2P685</accession>
<name>A0ABP2P685_9BURK</name>
<evidence type="ECO:0000313" key="1">
    <source>
        <dbReference type="EMBL" id="EIM93078.1"/>
    </source>
</evidence>